<evidence type="ECO:0000313" key="3">
    <source>
        <dbReference type="Proteomes" id="UP000484885"/>
    </source>
</evidence>
<name>A0A845VIV9_9GAMM</name>
<evidence type="ECO:0000256" key="1">
    <source>
        <dbReference type="SAM" id="MobiDB-lite"/>
    </source>
</evidence>
<reference evidence="2 3" key="1">
    <citation type="submission" date="2020-02" db="EMBL/GenBank/DDBJ databases">
        <authorList>
            <person name="Zhang X.-Y."/>
        </authorList>
    </citation>
    <scope>NUCLEOTIDE SEQUENCE [LARGE SCALE GENOMIC DNA]</scope>
    <source>
        <strain evidence="2 3">C33</strain>
    </source>
</reference>
<proteinExistence type="predicted"/>
<dbReference type="Gene3D" id="3.30.160.170">
    <property type="entry name" value="FlaG-like"/>
    <property type="match status" value="1"/>
</dbReference>
<dbReference type="InterPro" id="IPR005186">
    <property type="entry name" value="FlaG"/>
</dbReference>
<dbReference type="SUPFAM" id="SSF160214">
    <property type="entry name" value="FlaG-like"/>
    <property type="match status" value="1"/>
</dbReference>
<dbReference type="Pfam" id="PF03646">
    <property type="entry name" value="FlaG"/>
    <property type="match status" value="1"/>
</dbReference>
<feature type="compositionally biased region" description="Polar residues" evidence="1">
    <location>
        <begin position="35"/>
        <end position="51"/>
    </location>
</feature>
<dbReference type="Proteomes" id="UP000484885">
    <property type="component" value="Unassembled WGS sequence"/>
</dbReference>
<keyword evidence="3" id="KW-1185">Reference proteome</keyword>
<dbReference type="RefSeq" id="WP_164212475.1">
    <property type="nucleotide sequence ID" value="NZ_JAAGSC010000044.1"/>
</dbReference>
<organism evidence="2 3">
    <name type="scientific">Wenzhouxiangella limi</name>
    <dbReference type="NCBI Taxonomy" id="2707351"/>
    <lineage>
        <taxon>Bacteria</taxon>
        <taxon>Pseudomonadati</taxon>
        <taxon>Pseudomonadota</taxon>
        <taxon>Gammaproteobacteria</taxon>
        <taxon>Chromatiales</taxon>
        <taxon>Wenzhouxiangellaceae</taxon>
        <taxon>Wenzhouxiangella</taxon>
    </lineage>
</organism>
<protein>
    <submittedName>
        <fullName evidence="2">Flagellar protein FlaG</fullName>
    </submittedName>
</protein>
<accession>A0A845VIV9</accession>
<dbReference type="InterPro" id="IPR035924">
    <property type="entry name" value="FlaG-like_sf"/>
</dbReference>
<evidence type="ECO:0000313" key="2">
    <source>
        <dbReference type="EMBL" id="NDY97109.1"/>
    </source>
</evidence>
<dbReference type="AlphaFoldDB" id="A0A845VIV9"/>
<feature type="compositionally biased region" description="Polar residues" evidence="1">
    <location>
        <begin position="60"/>
        <end position="69"/>
    </location>
</feature>
<feature type="region of interest" description="Disordered" evidence="1">
    <location>
        <begin position="1"/>
        <end position="75"/>
    </location>
</feature>
<keyword evidence="2" id="KW-0969">Cilium</keyword>
<sequence>MDNGIAGAAAMPRPMPLPTRPAVADSLSQDRDRPQNNATRPDPENPSTTPAQPDPVPEPVSTQAPSGETRNPFVDQLQGMAEQMTERVQSQGRSLEFVVNGQEGEDVVVLIRSSDTGEVVRTIPPEELANLSQQVRNGGLNTVDARV</sequence>
<comment type="caution">
    <text evidence="2">The sequence shown here is derived from an EMBL/GenBank/DDBJ whole genome shotgun (WGS) entry which is preliminary data.</text>
</comment>
<keyword evidence="2" id="KW-0966">Cell projection</keyword>
<gene>
    <name evidence="2" type="ORF">G3I74_15400</name>
</gene>
<dbReference type="EMBL" id="JAAGSC010000044">
    <property type="protein sequence ID" value="NDY97109.1"/>
    <property type="molecule type" value="Genomic_DNA"/>
</dbReference>
<keyword evidence="2" id="KW-0282">Flagellum</keyword>